<reference evidence="9 10" key="1">
    <citation type="submission" date="2014-01" db="EMBL/GenBank/DDBJ databases">
        <title>Plasmidome dynamics in the species complex Clostridium novyi sensu lato converts strains of independent lineages into distinctly different pathogens.</title>
        <authorList>
            <person name="Skarin H."/>
            <person name="Segerman B."/>
        </authorList>
    </citation>
    <scope>NUCLEOTIDE SEQUENCE [LARGE SCALE GENOMIC DNA]</scope>
    <source>
        <strain evidence="9 10">4552</strain>
    </source>
</reference>
<dbReference type="GO" id="GO:0022857">
    <property type="term" value="F:transmembrane transporter activity"/>
    <property type="evidence" value="ECO:0007669"/>
    <property type="project" value="TreeGrafter"/>
</dbReference>
<dbReference type="GO" id="GO:0005886">
    <property type="term" value="C:plasma membrane"/>
    <property type="evidence" value="ECO:0007669"/>
    <property type="project" value="UniProtKB-SubCell"/>
</dbReference>
<evidence type="ECO:0000256" key="2">
    <source>
        <dbReference type="ARBA" id="ARBA00022475"/>
    </source>
</evidence>
<feature type="transmembrane region" description="Helical" evidence="7">
    <location>
        <begin position="315"/>
        <end position="345"/>
    </location>
</feature>
<dbReference type="NCBIfam" id="TIGR00786">
    <property type="entry name" value="dctM"/>
    <property type="match status" value="1"/>
</dbReference>
<dbReference type="RefSeq" id="WP_039252341.1">
    <property type="nucleotide sequence ID" value="NZ_JENJ01000004.1"/>
</dbReference>
<feature type="transmembrane region" description="Helical" evidence="7">
    <location>
        <begin position="7"/>
        <end position="34"/>
    </location>
</feature>
<evidence type="ECO:0000256" key="1">
    <source>
        <dbReference type="ARBA" id="ARBA00004429"/>
    </source>
</evidence>
<keyword evidence="4 7" id="KW-0812">Transmembrane</keyword>
<keyword evidence="6 7" id="KW-0472">Membrane</keyword>
<dbReference type="OrthoDB" id="9772674at2"/>
<keyword evidence="2" id="KW-1003">Cell membrane</keyword>
<feature type="transmembrane region" description="Helical" evidence="7">
    <location>
        <begin position="273"/>
        <end position="295"/>
    </location>
</feature>
<feature type="transmembrane region" description="Helical" evidence="7">
    <location>
        <begin position="357"/>
        <end position="378"/>
    </location>
</feature>
<comment type="caution">
    <text evidence="9">The sequence shown here is derived from an EMBL/GenBank/DDBJ whole genome shotgun (WGS) entry which is preliminary data.</text>
</comment>
<evidence type="ECO:0000313" key="9">
    <source>
        <dbReference type="EMBL" id="KGM98007.1"/>
    </source>
</evidence>
<evidence type="ECO:0000256" key="4">
    <source>
        <dbReference type="ARBA" id="ARBA00022692"/>
    </source>
</evidence>
<feature type="domain" description="TRAP C4-dicarboxylate transport system permease DctM subunit" evidence="8">
    <location>
        <begin position="7"/>
        <end position="417"/>
    </location>
</feature>
<evidence type="ECO:0000256" key="6">
    <source>
        <dbReference type="ARBA" id="ARBA00023136"/>
    </source>
</evidence>
<feature type="transmembrane region" description="Helical" evidence="7">
    <location>
        <begin position="135"/>
        <end position="158"/>
    </location>
</feature>
<dbReference type="Proteomes" id="UP000030012">
    <property type="component" value="Unassembled WGS sequence"/>
</dbReference>
<feature type="transmembrane region" description="Helical" evidence="7">
    <location>
        <begin position="243"/>
        <end position="261"/>
    </location>
</feature>
<feature type="transmembrane region" description="Helical" evidence="7">
    <location>
        <begin position="170"/>
        <end position="189"/>
    </location>
</feature>
<feature type="transmembrane region" description="Helical" evidence="7">
    <location>
        <begin position="54"/>
        <end position="74"/>
    </location>
</feature>
<feature type="transmembrane region" description="Helical" evidence="7">
    <location>
        <begin position="219"/>
        <end position="237"/>
    </location>
</feature>
<evidence type="ECO:0000256" key="3">
    <source>
        <dbReference type="ARBA" id="ARBA00022519"/>
    </source>
</evidence>
<comment type="subcellular location">
    <subcellularLocation>
        <location evidence="1">Cell inner membrane</location>
        <topology evidence="1">Multi-pass membrane protein</topology>
    </subcellularLocation>
</comment>
<feature type="transmembrane region" description="Helical" evidence="7">
    <location>
        <begin position="398"/>
        <end position="422"/>
    </location>
</feature>
<evidence type="ECO:0000256" key="5">
    <source>
        <dbReference type="ARBA" id="ARBA00022989"/>
    </source>
</evidence>
<keyword evidence="3" id="KW-0997">Cell inner membrane</keyword>
<keyword evidence="5 7" id="KW-1133">Transmembrane helix</keyword>
<dbReference type="PANTHER" id="PTHR33362">
    <property type="entry name" value="SIALIC ACID TRAP TRANSPORTER PERMEASE PROTEIN SIAT-RELATED"/>
    <property type="match status" value="1"/>
</dbReference>
<accession>A0A0A0IAP1</accession>
<evidence type="ECO:0000256" key="7">
    <source>
        <dbReference type="SAM" id="Phobius"/>
    </source>
</evidence>
<name>A0A0A0IAP1_CLONO</name>
<dbReference type="Pfam" id="PF06808">
    <property type="entry name" value="DctM"/>
    <property type="match status" value="1"/>
</dbReference>
<evidence type="ECO:0000259" key="8">
    <source>
        <dbReference type="Pfam" id="PF06808"/>
    </source>
</evidence>
<proteinExistence type="predicted"/>
<dbReference type="PIRSF" id="PIRSF006066">
    <property type="entry name" value="HI0050"/>
    <property type="match status" value="1"/>
</dbReference>
<dbReference type="InterPro" id="IPR010656">
    <property type="entry name" value="DctM"/>
</dbReference>
<dbReference type="EMBL" id="JENJ01000004">
    <property type="protein sequence ID" value="KGM98007.1"/>
    <property type="molecule type" value="Genomic_DNA"/>
</dbReference>
<protein>
    <submittedName>
        <fullName evidence="9">C4-dicarboxylate ABC transporter</fullName>
    </submittedName>
</protein>
<evidence type="ECO:0000313" key="10">
    <source>
        <dbReference type="Proteomes" id="UP000030012"/>
    </source>
</evidence>
<dbReference type="InterPro" id="IPR004681">
    <property type="entry name" value="TRAP_DctM"/>
</dbReference>
<gene>
    <name evidence="9" type="ORF">Z968_01400</name>
</gene>
<organism evidence="9 10">
    <name type="scientific">Clostridium novyi A str. 4552</name>
    <dbReference type="NCBI Taxonomy" id="1444289"/>
    <lineage>
        <taxon>Bacteria</taxon>
        <taxon>Bacillati</taxon>
        <taxon>Bacillota</taxon>
        <taxon>Clostridia</taxon>
        <taxon>Eubacteriales</taxon>
        <taxon>Clostridiaceae</taxon>
        <taxon>Clostridium</taxon>
    </lineage>
</organism>
<dbReference type="AlphaFoldDB" id="A0A0A0IAP1"/>
<sequence>MSMIILFIVFLVFTLIGMPIYAGLGISSILYLIVKDSSLLSMIPQRVWAGMDTYIMIALPLFILAGELMNVGGITKRIINFSLKIVRPIGGGLAEVGIVASMIMAGVSGSSVADTSAIGSVLIPSMVKKGFTPKYATGLITAASTMGIIIPPSIPMITFSMVSGVSVGKLFLAGAVPGIMIGILQMILVKVNKKKCKFTNLDKYETSEKGDAKSSREGMLALLMPLIIIVSITAGIATASESAGIAVVYTLIIGMFIFKELRVKQLPKILKSTVLITSTIMIIIGFSMIFGWIMAMEKLPENLAMFLLSLNLSKGWILLFLDVIILFLGTFLDVTPIIILLTPILMPIMQQFGVSNLQFGAILIVGSAIGLATPPLGMCLNAANKISKLPINEIVTSAAPFVACDLVVLLLVTYVPQVSLYLPNLLAK</sequence>